<dbReference type="Proteomes" id="UP000018692">
    <property type="component" value="Unassembled WGS sequence"/>
</dbReference>
<evidence type="ECO:0000313" key="2">
    <source>
        <dbReference type="EMBL" id="ETD05616.1"/>
    </source>
</evidence>
<comment type="caution">
    <text evidence="2">The sequence shown here is derived from an EMBL/GenBank/DDBJ whole genome shotgun (WGS) entry which is preliminary data.</text>
</comment>
<proteinExistence type="predicted"/>
<feature type="transmembrane region" description="Helical" evidence="1">
    <location>
        <begin position="16"/>
        <end position="37"/>
    </location>
</feature>
<name>V8ATX8_9LACT</name>
<reference evidence="2 3" key="1">
    <citation type="submission" date="2013-07" db="EMBL/GenBank/DDBJ databases">
        <title>Isolation of Lactococcus garvieae strain TRF1 from the fecal material of a timber rattlesnake.</title>
        <authorList>
            <person name="McLaughlin R.W."/>
            <person name="Cochran P.A."/>
            <person name="Dowd S.E."/>
        </authorList>
    </citation>
    <scope>NUCLEOTIDE SEQUENCE [LARGE SCALE GENOMIC DNA]</scope>
    <source>
        <strain evidence="2 3">TRF1</strain>
    </source>
</reference>
<protein>
    <submittedName>
        <fullName evidence="2">Uncharacterized protein</fullName>
    </submittedName>
</protein>
<dbReference type="PATRIC" id="fig|1380772.3.peg.332"/>
<dbReference type="EMBL" id="AVFE01000003">
    <property type="protein sequence ID" value="ETD05616.1"/>
    <property type="molecule type" value="Genomic_DNA"/>
</dbReference>
<keyword evidence="1" id="KW-0812">Transmembrane</keyword>
<gene>
    <name evidence="2" type="ORF">N568_0101680</name>
</gene>
<keyword evidence="1" id="KW-1133">Transmembrane helix</keyword>
<evidence type="ECO:0000256" key="1">
    <source>
        <dbReference type="SAM" id="Phobius"/>
    </source>
</evidence>
<evidence type="ECO:0000313" key="3">
    <source>
        <dbReference type="Proteomes" id="UP000018692"/>
    </source>
</evidence>
<organism evidence="2 3">
    <name type="scientific">Lactococcus garvieae TRF1</name>
    <dbReference type="NCBI Taxonomy" id="1380772"/>
    <lineage>
        <taxon>Bacteria</taxon>
        <taxon>Bacillati</taxon>
        <taxon>Bacillota</taxon>
        <taxon>Bacilli</taxon>
        <taxon>Lactobacillales</taxon>
        <taxon>Streptococcaceae</taxon>
        <taxon>Lactococcus</taxon>
    </lineage>
</organism>
<dbReference type="AlphaFoldDB" id="V8ATX8"/>
<keyword evidence="1" id="KW-0472">Membrane</keyword>
<sequence length="98" mass="10681">METIDILNNKKNALKFLLLPFSILAFTPALIAGTLGWKDLKVISVIKTAYSLWRAGNSVRTALSIATGGWGWAVSFLLQFGIAYLASQAFKGSWLVGF</sequence>
<feature type="transmembrane region" description="Helical" evidence="1">
    <location>
        <begin position="62"/>
        <end position="86"/>
    </location>
</feature>
<accession>V8ATX8</accession>